<dbReference type="Gene3D" id="1.25.10.10">
    <property type="entry name" value="Leucine-rich Repeat Variant"/>
    <property type="match status" value="1"/>
</dbReference>
<evidence type="ECO:0000256" key="2">
    <source>
        <dbReference type="ARBA" id="ARBA00014076"/>
    </source>
</evidence>
<organism evidence="6 7">
    <name type="scientific">Diversispora epigaea</name>
    <dbReference type="NCBI Taxonomy" id="1348612"/>
    <lineage>
        <taxon>Eukaryota</taxon>
        <taxon>Fungi</taxon>
        <taxon>Fungi incertae sedis</taxon>
        <taxon>Mucoromycota</taxon>
        <taxon>Glomeromycotina</taxon>
        <taxon>Glomeromycetes</taxon>
        <taxon>Diversisporales</taxon>
        <taxon>Diversisporaceae</taxon>
        <taxon>Diversispora</taxon>
    </lineage>
</organism>
<dbReference type="InterPro" id="IPR011989">
    <property type="entry name" value="ARM-like"/>
</dbReference>
<feature type="compositionally biased region" description="Low complexity" evidence="3">
    <location>
        <begin position="364"/>
        <end position="385"/>
    </location>
</feature>
<keyword evidence="7" id="KW-1185">Reference proteome</keyword>
<dbReference type="InterPro" id="IPR007206">
    <property type="entry name" value="Protein_HGH1_C"/>
</dbReference>
<comment type="similarity">
    <text evidence="1">Belongs to the HGH1 family.</text>
</comment>
<gene>
    <name evidence="6" type="ORF">Glove_26g204</name>
</gene>
<feature type="domain" description="Protein HGH1 C-terminal" evidence="5">
    <location>
        <begin position="296"/>
        <end position="350"/>
    </location>
</feature>
<dbReference type="Pfam" id="PF04063">
    <property type="entry name" value="DUF383"/>
    <property type="match status" value="1"/>
</dbReference>
<dbReference type="SUPFAM" id="SSF48371">
    <property type="entry name" value="ARM repeat"/>
    <property type="match status" value="1"/>
</dbReference>
<dbReference type="InterPro" id="IPR039717">
    <property type="entry name" value="Hgh1"/>
</dbReference>
<dbReference type="InterPro" id="IPR007205">
    <property type="entry name" value="Protein_HGH1_N"/>
</dbReference>
<feature type="domain" description="Protein HGH1 N-terminal" evidence="4">
    <location>
        <begin position="99"/>
        <end position="291"/>
    </location>
</feature>
<dbReference type="PANTHER" id="PTHR13387:SF9">
    <property type="entry name" value="PROTEIN HGH1 HOMOLOG"/>
    <property type="match status" value="1"/>
</dbReference>
<name>A0A397JLK1_9GLOM</name>
<evidence type="ECO:0000256" key="3">
    <source>
        <dbReference type="SAM" id="MobiDB-lite"/>
    </source>
</evidence>
<reference evidence="6 7" key="1">
    <citation type="submission" date="2018-08" db="EMBL/GenBank/DDBJ databases">
        <title>Genome and evolution of the arbuscular mycorrhizal fungus Diversispora epigaea (formerly Glomus versiforme) and its bacterial endosymbionts.</title>
        <authorList>
            <person name="Sun X."/>
            <person name="Fei Z."/>
            <person name="Harrison M."/>
        </authorList>
    </citation>
    <scope>NUCLEOTIDE SEQUENCE [LARGE SCALE GENOMIC DNA]</scope>
    <source>
        <strain evidence="6 7">IT104</strain>
    </source>
</reference>
<comment type="caution">
    <text evidence="6">The sequence shown here is derived from an EMBL/GenBank/DDBJ whole genome shotgun (WGS) entry which is preliminary data.</text>
</comment>
<dbReference type="Proteomes" id="UP000266861">
    <property type="component" value="Unassembled WGS sequence"/>
</dbReference>
<evidence type="ECO:0000259" key="5">
    <source>
        <dbReference type="Pfam" id="PF04064"/>
    </source>
</evidence>
<accession>A0A397JLK1</accession>
<sequence length="385" mass="44595">MEEQLNSLLDFLNDNNPQVRQLALAHLLGYTTKTSQFQHIFKQNDFKPIEELKNICKSCKDNPLIAHDSFKALVNLTSDEEICKKLNDDSFLQFIIKMILDQDSILADMICMLLSNITRNERISVKILLLDLSDQEQSNNNNNNKRQIDQLIDIFVNGVNRSYNKEAEFHFLANVFANITMLPQGREYFLINSLRENENENITPLSKVIIFTEHPNIIRRGGIDSCIKNCCFSTNHHFELLSESKINLLPYILLPLCGPEEFDLDDMEGMPDEIQLLPSDKKREPDVQLRKMLLESLVLLTTTRKGRKILREKNVYPVIRQMHLAEKDDTILMDLIDQLVNMLMRDERNDQRNDKEENDDDIVEINNSNNSDVNSNNINNNGNKG</sequence>
<dbReference type="AlphaFoldDB" id="A0A397JLK1"/>
<evidence type="ECO:0000313" key="7">
    <source>
        <dbReference type="Proteomes" id="UP000266861"/>
    </source>
</evidence>
<evidence type="ECO:0000256" key="1">
    <source>
        <dbReference type="ARBA" id="ARBA00006712"/>
    </source>
</evidence>
<dbReference type="InterPro" id="IPR016024">
    <property type="entry name" value="ARM-type_fold"/>
</dbReference>
<dbReference type="OrthoDB" id="338814at2759"/>
<proteinExistence type="inferred from homology"/>
<dbReference type="STRING" id="1348612.A0A397JLK1"/>
<evidence type="ECO:0000313" key="6">
    <source>
        <dbReference type="EMBL" id="RHZ88192.1"/>
    </source>
</evidence>
<evidence type="ECO:0000259" key="4">
    <source>
        <dbReference type="Pfam" id="PF04063"/>
    </source>
</evidence>
<dbReference type="PANTHER" id="PTHR13387">
    <property type="entry name" value="PROTEIN HGH1 HOMOLOG"/>
    <property type="match status" value="1"/>
</dbReference>
<feature type="region of interest" description="Disordered" evidence="3">
    <location>
        <begin position="347"/>
        <end position="385"/>
    </location>
</feature>
<dbReference type="Pfam" id="PF04064">
    <property type="entry name" value="DUF384"/>
    <property type="match status" value="1"/>
</dbReference>
<dbReference type="EMBL" id="PQFF01000024">
    <property type="protein sequence ID" value="RHZ88192.1"/>
    <property type="molecule type" value="Genomic_DNA"/>
</dbReference>
<protein>
    <recommendedName>
        <fullName evidence="2">Protein HGH1 homolog</fullName>
    </recommendedName>
</protein>